<reference evidence="2 3" key="1">
    <citation type="submission" date="2016-11" db="EMBL/GenBank/DDBJ databases">
        <authorList>
            <person name="Jaros S."/>
            <person name="Januszkiewicz K."/>
            <person name="Wedrychowicz H."/>
        </authorList>
    </citation>
    <scope>NUCLEOTIDE SEQUENCE [LARGE SCALE GENOMIC DNA]</scope>
    <source>
        <strain evidence="2 3">DSM 10502</strain>
    </source>
</reference>
<name>A0A1M4TJH8_9FIRM</name>
<keyword evidence="1" id="KW-0472">Membrane</keyword>
<dbReference type="EMBL" id="FQUG01000002">
    <property type="protein sequence ID" value="SHE44545.1"/>
    <property type="molecule type" value="Genomic_DNA"/>
</dbReference>
<evidence type="ECO:0000313" key="3">
    <source>
        <dbReference type="Proteomes" id="UP000184404"/>
    </source>
</evidence>
<dbReference type="STRING" id="1123243.SAMN02745190_00500"/>
<dbReference type="Gene3D" id="3.40.50.11970">
    <property type="match status" value="1"/>
</dbReference>
<gene>
    <name evidence="2" type="ORF">SAMN02745190_00500</name>
</gene>
<dbReference type="InterPro" id="IPR005077">
    <property type="entry name" value="Peptidase_C11"/>
</dbReference>
<proteinExistence type="predicted"/>
<keyword evidence="1" id="KW-0812">Transmembrane</keyword>
<protein>
    <recommendedName>
        <fullName evidence="4">Clostripain</fullName>
    </recommendedName>
</protein>
<evidence type="ECO:0000313" key="2">
    <source>
        <dbReference type="EMBL" id="SHE44545.1"/>
    </source>
</evidence>
<organism evidence="2 3">
    <name type="scientific">Schwartzia succinivorans DSM 10502</name>
    <dbReference type="NCBI Taxonomy" id="1123243"/>
    <lineage>
        <taxon>Bacteria</taxon>
        <taxon>Bacillati</taxon>
        <taxon>Bacillota</taxon>
        <taxon>Negativicutes</taxon>
        <taxon>Selenomonadales</taxon>
        <taxon>Selenomonadaceae</taxon>
        <taxon>Schwartzia</taxon>
    </lineage>
</organism>
<evidence type="ECO:0008006" key="4">
    <source>
        <dbReference type="Google" id="ProtNLM"/>
    </source>
</evidence>
<dbReference type="PANTHER" id="PTHR37835:SF1">
    <property type="entry name" value="ALPHA-CLOSTRIPAIN"/>
    <property type="match status" value="1"/>
</dbReference>
<evidence type="ECO:0000256" key="1">
    <source>
        <dbReference type="SAM" id="Phobius"/>
    </source>
</evidence>
<dbReference type="Proteomes" id="UP000184404">
    <property type="component" value="Unassembled WGS sequence"/>
</dbReference>
<keyword evidence="1" id="KW-1133">Transmembrane helix</keyword>
<sequence length="647" mass="71112">MLSIGSQDCNEELGLSQQGEGTIMRKTFRLLFAVFITAGVLLSGVTRAAAQETWAVYWYICGSDLETDYKSASSNIADMCSVKLPENVKVIIQTGGAKKWHSKGIPSNALARYVYDSNGFHEIEKLPDSNMGSGAVLKDFLSFAVKNYPADHKVLVFWNHGSGSLGGVCFDEKYGTSISLNALRVALGGVFAENAAQPPIDLVCFDTCLMATLETANSLYGYTGYLAASQELMPDHGIDYAAWLGSIAKNPAQDGAALGKVICDSYFERCKNQGTQETATFSVVDLSALPELNKAVNRLGEEALSASKVNPRYFFTALDRVANTVERYGEQGGDEVIGGGMEMVDLGSLAEYMEGVSSAEAVVNAVDRAVICKAKGKYRRYGKGLSVYYNLTGTEKSSTAYGKLIGANDNFSALHKAMMSGGESDVPWYIIDMSPTERIPVTLDSENIATAVLKPDLLNAVSLAYCGLYVPFENDYMRLGTDDKITIDWEKGVFRDMFDGQWPALNGHMLPMNIVEQYPDYALYISNIKINGKKYQLLSGFDMEQQKFEILGAYRTLRNGMVDRNIVQLHVGDKITPLFTIDSNEKFVEGEAFVLEKEPVLKDEPLPDGTYTFVFHFESVHNDPFVSDGVEMFVKNGKIENIRVLNK</sequence>
<dbReference type="Pfam" id="PF03415">
    <property type="entry name" value="Peptidase_C11"/>
    <property type="match status" value="1"/>
</dbReference>
<feature type="transmembrane region" description="Helical" evidence="1">
    <location>
        <begin position="30"/>
        <end position="50"/>
    </location>
</feature>
<dbReference type="AlphaFoldDB" id="A0A1M4TJH8"/>
<accession>A0A1M4TJH8</accession>
<keyword evidence="3" id="KW-1185">Reference proteome</keyword>
<dbReference type="PANTHER" id="PTHR37835">
    <property type="entry name" value="ALPHA-CLOSTRIPAIN"/>
    <property type="match status" value="1"/>
</dbReference>